<reference evidence="2" key="1">
    <citation type="submission" date="2014-09" db="EMBL/GenBank/DDBJ databases">
        <authorList>
            <person name="Magalhaes I.L.F."/>
            <person name="Oliveira U."/>
            <person name="Santos F.R."/>
            <person name="Vidigal T.H.D.A."/>
            <person name="Brescovit A.D."/>
            <person name="Santos A.J."/>
        </authorList>
    </citation>
    <scope>NUCLEOTIDE SEQUENCE</scope>
    <source>
        <tissue evidence="2">Shoot tissue taken approximately 20 cm above the soil surface</tissue>
    </source>
</reference>
<sequence length="79" mass="8641">MYLPADADGLGRRSATGGPGWTAPILVGCGLANRVGLTAGRGVVPPVGRGRELRIWSHCERRIWARRERKLPPRARRSV</sequence>
<evidence type="ECO:0000256" key="1">
    <source>
        <dbReference type="SAM" id="MobiDB-lite"/>
    </source>
</evidence>
<feature type="region of interest" description="Disordered" evidence="1">
    <location>
        <begin position="1"/>
        <end position="20"/>
    </location>
</feature>
<name>A0A0A9GWT2_ARUDO</name>
<dbReference type="EMBL" id="GBRH01170875">
    <property type="protein sequence ID" value="JAE27021.1"/>
    <property type="molecule type" value="Transcribed_RNA"/>
</dbReference>
<organism evidence="2">
    <name type="scientific">Arundo donax</name>
    <name type="common">Giant reed</name>
    <name type="synonym">Donax arundinaceus</name>
    <dbReference type="NCBI Taxonomy" id="35708"/>
    <lineage>
        <taxon>Eukaryota</taxon>
        <taxon>Viridiplantae</taxon>
        <taxon>Streptophyta</taxon>
        <taxon>Embryophyta</taxon>
        <taxon>Tracheophyta</taxon>
        <taxon>Spermatophyta</taxon>
        <taxon>Magnoliopsida</taxon>
        <taxon>Liliopsida</taxon>
        <taxon>Poales</taxon>
        <taxon>Poaceae</taxon>
        <taxon>PACMAD clade</taxon>
        <taxon>Arundinoideae</taxon>
        <taxon>Arundineae</taxon>
        <taxon>Arundo</taxon>
    </lineage>
</organism>
<evidence type="ECO:0000313" key="2">
    <source>
        <dbReference type="EMBL" id="JAE27021.1"/>
    </source>
</evidence>
<reference evidence="2" key="2">
    <citation type="journal article" date="2015" name="Data Brief">
        <title>Shoot transcriptome of the giant reed, Arundo donax.</title>
        <authorList>
            <person name="Barrero R.A."/>
            <person name="Guerrero F.D."/>
            <person name="Moolhuijzen P."/>
            <person name="Goolsby J.A."/>
            <person name="Tidwell J."/>
            <person name="Bellgard S.E."/>
            <person name="Bellgard M.I."/>
        </authorList>
    </citation>
    <scope>NUCLEOTIDE SEQUENCE</scope>
    <source>
        <tissue evidence="2">Shoot tissue taken approximately 20 cm above the soil surface</tissue>
    </source>
</reference>
<accession>A0A0A9GWT2</accession>
<protein>
    <submittedName>
        <fullName evidence="2">Uncharacterized protein</fullName>
    </submittedName>
</protein>
<dbReference type="AlphaFoldDB" id="A0A0A9GWT2"/>
<proteinExistence type="predicted"/>